<dbReference type="AlphaFoldDB" id="A0AAV4DBB3"/>
<evidence type="ECO:0000313" key="3">
    <source>
        <dbReference type="Proteomes" id="UP000735302"/>
    </source>
</evidence>
<feature type="compositionally biased region" description="Polar residues" evidence="1">
    <location>
        <begin position="53"/>
        <end position="72"/>
    </location>
</feature>
<keyword evidence="3" id="KW-1185">Reference proteome</keyword>
<dbReference type="EMBL" id="BLXT01007679">
    <property type="protein sequence ID" value="GFO41361.1"/>
    <property type="molecule type" value="Genomic_DNA"/>
</dbReference>
<protein>
    <submittedName>
        <fullName evidence="2">Uncharacterized protein</fullName>
    </submittedName>
</protein>
<proteinExistence type="predicted"/>
<evidence type="ECO:0000313" key="2">
    <source>
        <dbReference type="EMBL" id="GFO41361.1"/>
    </source>
</evidence>
<evidence type="ECO:0000256" key="1">
    <source>
        <dbReference type="SAM" id="MobiDB-lite"/>
    </source>
</evidence>
<sequence>MKVTKHQLERFPEHLKPPPSVTDKKTESKLNTGSKQLTGAAPSNAAIVESKHTVQSSSVDPPMSTLSSDVNL</sequence>
<gene>
    <name evidence="2" type="ORF">PoB_006786600</name>
</gene>
<organism evidence="2 3">
    <name type="scientific">Plakobranchus ocellatus</name>
    <dbReference type="NCBI Taxonomy" id="259542"/>
    <lineage>
        <taxon>Eukaryota</taxon>
        <taxon>Metazoa</taxon>
        <taxon>Spiralia</taxon>
        <taxon>Lophotrochozoa</taxon>
        <taxon>Mollusca</taxon>
        <taxon>Gastropoda</taxon>
        <taxon>Heterobranchia</taxon>
        <taxon>Euthyneura</taxon>
        <taxon>Panpulmonata</taxon>
        <taxon>Sacoglossa</taxon>
        <taxon>Placobranchoidea</taxon>
        <taxon>Plakobranchidae</taxon>
        <taxon>Plakobranchus</taxon>
    </lineage>
</organism>
<comment type="caution">
    <text evidence="2">The sequence shown here is derived from an EMBL/GenBank/DDBJ whole genome shotgun (WGS) entry which is preliminary data.</text>
</comment>
<feature type="region of interest" description="Disordered" evidence="1">
    <location>
        <begin position="1"/>
        <end position="72"/>
    </location>
</feature>
<dbReference type="Proteomes" id="UP000735302">
    <property type="component" value="Unassembled WGS sequence"/>
</dbReference>
<name>A0AAV4DBB3_9GAST</name>
<reference evidence="2 3" key="1">
    <citation type="journal article" date="2021" name="Elife">
        <title>Chloroplast acquisition without the gene transfer in kleptoplastic sea slugs, Plakobranchus ocellatus.</title>
        <authorList>
            <person name="Maeda T."/>
            <person name="Takahashi S."/>
            <person name="Yoshida T."/>
            <person name="Shimamura S."/>
            <person name="Takaki Y."/>
            <person name="Nagai Y."/>
            <person name="Toyoda A."/>
            <person name="Suzuki Y."/>
            <person name="Arimoto A."/>
            <person name="Ishii H."/>
            <person name="Satoh N."/>
            <person name="Nishiyama T."/>
            <person name="Hasebe M."/>
            <person name="Maruyama T."/>
            <person name="Minagawa J."/>
            <person name="Obokata J."/>
            <person name="Shigenobu S."/>
        </authorList>
    </citation>
    <scope>NUCLEOTIDE SEQUENCE [LARGE SCALE GENOMIC DNA]</scope>
</reference>
<feature type="compositionally biased region" description="Basic and acidic residues" evidence="1">
    <location>
        <begin position="1"/>
        <end position="28"/>
    </location>
</feature>
<accession>A0AAV4DBB3</accession>